<gene>
    <name evidence="3" type="ORF">G3446_10145</name>
</gene>
<dbReference type="SUPFAM" id="SSF56954">
    <property type="entry name" value="Outer membrane efflux proteins (OEP)"/>
    <property type="match status" value="1"/>
</dbReference>
<name>A0A6M0K0W7_9GAMM</name>
<comment type="caution">
    <text evidence="3">The sequence shown here is derived from an EMBL/GenBank/DDBJ whole genome shotgun (WGS) entry which is preliminary data.</text>
</comment>
<feature type="region of interest" description="Disordered" evidence="1">
    <location>
        <begin position="199"/>
        <end position="224"/>
    </location>
</feature>
<accession>A0A6M0K0W7</accession>
<dbReference type="EMBL" id="JAAIJQ010000024">
    <property type="protein sequence ID" value="NEV62247.1"/>
    <property type="molecule type" value="Genomic_DNA"/>
</dbReference>
<dbReference type="AlphaFoldDB" id="A0A6M0K0W7"/>
<evidence type="ECO:0000256" key="2">
    <source>
        <dbReference type="SAM" id="SignalP"/>
    </source>
</evidence>
<dbReference type="Gene3D" id="1.20.1600.10">
    <property type="entry name" value="Outer membrane efflux proteins (OEP)"/>
    <property type="match status" value="1"/>
</dbReference>
<feature type="chain" id="PRO_5026955983" description="TolC family protein" evidence="2">
    <location>
        <begin position="18"/>
        <end position="320"/>
    </location>
</feature>
<organism evidence="3 4">
    <name type="scientific">Thiorhodococcus minor</name>
    <dbReference type="NCBI Taxonomy" id="57489"/>
    <lineage>
        <taxon>Bacteria</taxon>
        <taxon>Pseudomonadati</taxon>
        <taxon>Pseudomonadota</taxon>
        <taxon>Gammaproteobacteria</taxon>
        <taxon>Chromatiales</taxon>
        <taxon>Chromatiaceae</taxon>
        <taxon>Thiorhodococcus</taxon>
    </lineage>
</organism>
<sequence length="320" mass="35783">MMAVALALVAVASPALALPDPLTLGLALQELRRQPRDEGALAAADMPRRPSLYLDCRQLAFSNSQFSDDRASVLDRMLLEPRAAWRLETIERFFDVLLADLSFTTESEAMAVAYVQYDRALARQGLGQLSELRVLELEAVYQDLLHRRVASQASQQLTRSLLAQAIGVPGELPRDLVPPTLPEIPEQLPALEVWTEQAERHQSETALGEDPRASSGAGSGGATLLRRERRQQINELLLRLRVLGAAQQSVQVESAWRDLKLDQSRTLYELEVTADLGYSMSQQTRTRMREKRVAYCRALAWAELHELVGRPFWTTDTEGP</sequence>
<evidence type="ECO:0000256" key="1">
    <source>
        <dbReference type="SAM" id="MobiDB-lite"/>
    </source>
</evidence>
<evidence type="ECO:0008006" key="5">
    <source>
        <dbReference type="Google" id="ProtNLM"/>
    </source>
</evidence>
<keyword evidence="4" id="KW-1185">Reference proteome</keyword>
<proteinExistence type="predicted"/>
<evidence type="ECO:0000313" key="3">
    <source>
        <dbReference type="EMBL" id="NEV62247.1"/>
    </source>
</evidence>
<keyword evidence="2" id="KW-0732">Signal</keyword>
<evidence type="ECO:0000313" key="4">
    <source>
        <dbReference type="Proteomes" id="UP000483379"/>
    </source>
</evidence>
<dbReference type="RefSeq" id="WP_164452724.1">
    <property type="nucleotide sequence ID" value="NZ_JAAIJQ010000024.1"/>
</dbReference>
<dbReference type="Proteomes" id="UP000483379">
    <property type="component" value="Unassembled WGS sequence"/>
</dbReference>
<protein>
    <recommendedName>
        <fullName evidence="5">TolC family protein</fullName>
    </recommendedName>
</protein>
<feature type="signal peptide" evidence="2">
    <location>
        <begin position="1"/>
        <end position="17"/>
    </location>
</feature>
<reference evidence="3 4" key="1">
    <citation type="submission" date="2020-02" db="EMBL/GenBank/DDBJ databases">
        <title>Genome sequences of Thiorhodococcus mannitoliphagus and Thiorhodococcus minor, purple sulfur photosynthetic bacteria in the gammaproteobacterial family, Chromatiaceae.</title>
        <authorList>
            <person name="Aviles F.A."/>
            <person name="Meyer T.E."/>
            <person name="Kyndt J.A."/>
        </authorList>
    </citation>
    <scope>NUCLEOTIDE SEQUENCE [LARGE SCALE GENOMIC DNA]</scope>
    <source>
        <strain evidence="3 4">DSM 11518</strain>
    </source>
</reference>